<evidence type="ECO:0000313" key="2">
    <source>
        <dbReference type="Proteomes" id="UP001212997"/>
    </source>
</evidence>
<dbReference type="AlphaFoldDB" id="A0AAD5YC14"/>
<keyword evidence="2" id="KW-1185">Reference proteome</keyword>
<proteinExistence type="predicted"/>
<protein>
    <submittedName>
        <fullName evidence="1">Uncharacterized protein</fullName>
    </submittedName>
</protein>
<sequence>MRHNIKQIPVAKLKIAESQCVQRSEKREMTKALRLKNEFLSRSRGPDGKLQCANVTEPFGVGQAERYHMMSWAGMRRINDDDLPALVDAAETPEIERRVKRGGEYSQIGIASDFDAA</sequence>
<dbReference type="Proteomes" id="UP001212997">
    <property type="component" value="Unassembled WGS sequence"/>
</dbReference>
<comment type="caution">
    <text evidence="1">The sequence shown here is derived from an EMBL/GenBank/DDBJ whole genome shotgun (WGS) entry which is preliminary data.</text>
</comment>
<gene>
    <name evidence="1" type="ORF">NLI96_g10408</name>
</gene>
<reference evidence="1" key="1">
    <citation type="submission" date="2022-07" db="EMBL/GenBank/DDBJ databases">
        <title>Genome Sequence of Physisporinus lineatus.</title>
        <authorList>
            <person name="Buettner E."/>
        </authorList>
    </citation>
    <scope>NUCLEOTIDE SEQUENCE</scope>
    <source>
        <strain evidence="1">VT162</strain>
    </source>
</reference>
<accession>A0AAD5YC14</accession>
<evidence type="ECO:0000313" key="1">
    <source>
        <dbReference type="EMBL" id="KAJ3477517.1"/>
    </source>
</evidence>
<name>A0AAD5YC14_9APHY</name>
<dbReference type="EMBL" id="JANAWD010000587">
    <property type="protein sequence ID" value="KAJ3477517.1"/>
    <property type="molecule type" value="Genomic_DNA"/>
</dbReference>
<organism evidence="1 2">
    <name type="scientific">Meripilus lineatus</name>
    <dbReference type="NCBI Taxonomy" id="2056292"/>
    <lineage>
        <taxon>Eukaryota</taxon>
        <taxon>Fungi</taxon>
        <taxon>Dikarya</taxon>
        <taxon>Basidiomycota</taxon>
        <taxon>Agaricomycotina</taxon>
        <taxon>Agaricomycetes</taxon>
        <taxon>Polyporales</taxon>
        <taxon>Meripilaceae</taxon>
        <taxon>Meripilus</taxon>
    </lineage>
</organism>